<dbReference type="Gene3D" id="3.50.30.30">
    <property type="match status" value="1"/>
</dbReference>
<name>A0A7N2R6W3_QUELO</name>
<dbReference type="EnsemblPlants" id="QL06p041035:mrna">
    <property type="protein sequence ID" value="QL06p041035:mrna:CDS:1"/>
    <property type="gene ID" value="QL06p041035"/>
</dbReference>
<dbReference type="InterPro" id="IPR036852">
    <property type="entry name" value="Peptidase_S8/S53_dom_sf"/>
</dbReference>
<dbReference type="FunCoup" id="A0A7N2R6W3">
    <property type="interactions" value="3"/>
</dbReference>
<dbReference type="PROSITE" id="PS51892">
    <property type="entry name" value="SUBTILASE"/>
    <property type="match status" value="1"/>
</dbReference>
<sequence length="759" mass="82247">MATLTLQVLCSILFTFSYLSSNLAQHDTYIIHMDSSAIPKAFSDHHSWYSATLSSVSDNSKAATSSLIYAYTGSIHGFSASLTPSELETLQKTPGYISFTPDRPLTMHTTHTSQFLGLSSASGAWSASSHGHDVIIGLVDTGIWPESESFKDDGMTQIPSRWKGKCESGTQFNSSLCNKKLIGARYFNKGLLAKNPKVNITMNSPRDTSGHGTHTSSTAAGNFVKGATYFGYATGTSKGMAPRARIAMYKAGWRYGVYSSDVLAAIDQAIQDGIDILSLSLGFSLDANVLQDDPIAIASFAAMEKGVMVVASAGNEGPLYGTLGNGAPWVLTVGAGTIDREFHGILTLGNGMQITFVSMYPGNSSLTQVSLVFLNGCKSVEEMKKNKNKIVVCKDNLSLSTQVYNAKSARVYGAIFISNYSLPEFATKSSFPTAFLGLHEGQTVIDYIKRNNSIPRGSLIYHKTVIGTKPAPMVDIYSSRGPFPSCPSVLKPDLLAPGSSILASWCPTSPVAEVRSHPLFSKFNLESGTSMSAPHVAGVAALIKEVHPDWSPAAIRSALMTTASSLDNTLSPIKDRAYNKRQASPLDIGAGHINPNKALDPGLVYDATAEDYVKLLCAMNYTAAQIRIITKSTYNCENRSLDLNYPSFIVFFNEYDSNSKAKVVHEFRRTVTNVREGRWTYTANVTGMNGLIKVKVEPEKLVFKQKYEKQSYKLSLEGPKPLKEVVVHGSLSWVNDDGKYVVRSPIVVTSLVPESLLRA</sequence>
<evidence type="ECO:0000256" key="2">
    <source>
        <dbReference type="ARBA" id="ARBA00011073"/>
    </source>
</evidence>
<keyword evidence="7 10" id="KW-0720">Serine protease</keyword>
<dbReference type="Pfam" id="PF00082">
    <property type="entry name" value="Peptidase_S8"/>
    <property type="match status" value="1"/>
</dbReference>
<dbReference type="AlphaFoldDB" id="A0A7N2R6W3"/>
<feature type="signal peptide" evidence="11">
    <location>
        <begin position="1"/>
        <end position="24"/>
    </location>
</feature>
<dbReference type="OrthoDB" id="206201at2759"/>
<dbReference type="OMA" id="INFLCHE"/>
<dbReference type="GO" id="GO:0005576">
    <property type="term" value="C:extracellular region"/>
    <property type="evidence" value="ECO:0007669"/>
    <property type="project" value="UniProtKB-SubCell"/>
</dbReference>
<dbReference type="Pfam" id="PF17766">
    <property type="entry name" value="fn3_6"/>
    <property type="match status" value="1"/>
</dbReference>
<protein>
    <recommendedName>
        <fullName evidence="17">Subtilisin-like protease</fullName>
    </recommendedName>
</protein>
<feature type="domain" description="Peptidase S8/S53" evidence="12">
    <location>
        <begin position="131"/>
        <end position="569"/>
    </location>
</feature>
<dbReference type="PANTHER" id="PTHR10795">
    <property type="entry name" value="PROPROTEIN CONVERTASE SUBTILISIN/KEXIN"/>
    <property type="match status" value="1"/>
</dbReference>
<dbReference type="CDD" id="cd02120">
    <property type="entry name" value="PA_subtilisin_like"/>
    <property type="match status" value="1"/>
</dbReference>
<dbReference type="Proteomes" id="UP000594261">
    <property type="component" value="Chromosome 6"/>
</dbReference>
<keyword evidence="5 11" id="KW-0732">Signal</keyword>
<keyword evidence="8" id="KW-0325">Glycoprotein</keyword>
<dbReference type="FunFam" id="3.30.70.80:FF:000003">
    <property type="entry name" value="Subtilisin-like protease SBT1.9"/>
    <property type="match status" value="1"/>
</dbReference>
<feature type="chain" id="PRO_5029639700" description="Subtilisin-like protease" evidence="11">
    <location>
        <begin position="25"/>
        <end position="759"/>
    </location>
</feature>
<dbReference type="InterPro" id="IPR000209">
    <property type="entry name" value="Peptidase_S8/S53_dom"/>
</dbReference>
<dbReference type="GeneID" id="115995292"/>
<evidence type="ECO:0000256" key="8">
    <source>
        <dbReference type="ARBA" id="ARBA00023180"/>
    </source>
</evidence>
<feature type="active site" description="Charge relay system" evidence="9 10">
    <location>
        <position position="140"/>
    </location>
</feature>
<feature type="active site" description="Charge relay system" evidence="9 10">
    <location>
        <position position="211"/>
    </location>
</feature>
<evidence type="ECO:0000256" key="1">
    <source>
        <dbReference type="ARBA" id="ARBA00004613"/>
    </source>
</evidence>
<dbReference type="Gramene" id="QL06p041035:mrna">
    <property type="protein sequence ID" value="QL06p041035:mrna:CDS:1"/>
    <property type="gene ID" value="QL06p041035"/>
</dbReference>
<accession>A0A7N2R6W3</accession>
<dbReference type="SUPFAM" id="SSF52743">
    <property type="entry name" value="Subtilisin-like"/>
    <property type="match status" value="1"/>
</dbReference>
<dbReference type="FunFam" id="3.40.50.200:FF:000006">
    <property type="entry name" value="Subtilisin-like protease SBT1.5"/>
    <property type="match status" value="1"/>
</dbReference>
<evidence type="ECO:0000256" key="7">
    <source>
        <dbReference type="ARBA" id="ARBA00022825"/>
    </source>
</evidence>
<dbReference type="InterPro" id="IPR045051">
    <property type="entry name" value="SBT"/>
</dbReference>
<evidence type="ECO:0000259" key="12">
    <source>
        <dbReference type="Pfam" id="PF00082"/>
    </source>
</evidence>
<comment type="similarity">
    <text evidence="2 10">Belongs to the peptidase S8 family.</text>
</comment>
<dbReference type="GO" id="GO:0004252">
    <property type="term" value="F:serine-type endopeptidase activity"/>
    <property type="evidence" value="ECO:0007669"/>
    <property type="project" value="UniProtKB-UniRule"/>
</dbReference>
<dbReference type="InterPro" id="IPR034197">
    <property type="entry name" value="Peptidases_S8_3"/>
</dbReference>
<keyword evidence="16" id="KW-1185">Reference proteome</keyword>
<evidence type="ECO:0000313" key="16">
    <source>
        <dbReference type="Proteomes" id="UP000594261"/>
    </source>
</evidence>
<evidence type="ECO:0000256" key="5">
    <source>
        <dbReference type="ARBA" id="ARBA00022729"/>
    </source>
</evidence>
<dbReference type="InterPro" id="IPR041469">
    <property type="entry name" value="Subtilisin-like_FN3"/>
</dbReference>
<dbReference type="Gene3D" id="2.60.40.2310">
    <property type="match status" value="1"/>
</dbReference>
<dbReference type="InParanoid" id="A0A7N2R6W3"/>
<feature type="domain" description="Subtilisin-like protease fibronectin type-III" evidence="14">
    <location>
        <begin position="642"/>
        <end position="748"/>
    </location>
</feature>
<evidence type="ECO:0000256" key="6">
    <source>
        <dbReference type="ARBA" id="ARBA00022801"/>
    </source>
</evidence>
<keyword evidence="4 10" id="KW-0645">Protease</keyword>
<dbReference type="InterPro" id="IPR037045">
    <property type="entry name" value="S8pro/Inhibitor_I9_sf"/>
</dbReference>
<reference evidence="15 16" key="1">
    <citation type="journal article" date="2016" name="G3 (Bethesda)">
        <title>First Draft Assembly and Annotation of the Genome of a California Endemic Oak Quercus lobata Nee (Fagaceae).</title>
        <authorList>
            <person name="Sork V.L."/>
            <person name="Fitz-Gibbon S.T."/>
            <person name="Puiu D."/>
            <person name="Crepeau M."/>
            <person name="Gugger P.F."/>
            <person name="Sherman R."/>
            <person name="Stevens K."/>
            <person name="Langley C.H."/>
            <person name="Pellegrini M."/>
            <person name="Salzberg S.L."/>
        </authorList>
    </citation>
    <scope>NUCLEOTIDE SEQUENCE [LARGE SCALE GENOMIC DNA]</scope>
    <source>
        <strain evidence="15 16">cv. SW786</strain>
    </source>
</reference>
<dbReference type="GO" id="GO:0006508">
    <property type="term" value="P:proteolysis"/>
    <property type="evidence" value="ECO:0007669"/>
    <property type="project" value="UniProtKB-KW"/>
</dbReference>
<feature type="domain" description="Inhibitor I9" evidence="13">
    <location>
        <begin position="28"/>
        <end position="108"/>
    </location>
</feature>
<dbReference type="EMBL" id="LRBV02000006">
    <property type="status" value="NOT_ANNOTATED_CDS"/>
    <property type="molecule type" value="Genomic_DNA"/>
</dbReference>
<comment type="subcellular location">
    <subcellularLocation>
        <location evidence="1">Secreted</location>
    </subcellularLocation>
</comment>
<dbReference type="GO" id="GO:0009609">
    <property type="term" value="P:response to symbiotic bacterium"/>
    <property type="evidence" value="ECO:0007669"/>
    <property type="project" value="UniProtKB-ARBA"/>
</dbReference>
<dbReference type="InterPro" id="IPR023828">
    <property type="entry name" value="Peptidase_S8_Ser-AS"/>
</dbReference>
<gene>
    <name evidence="15" type="primary">LOC115995292</name>
</gene>
<dbReference type="PROSITE" id="PS00138">
    <property type="entry name" value="SUBTILASE_SER"/>
    <property type="match status" value="1"/>
</dbReference>
<dbReference type="PRINTS" id="PR00723">
    <property type="entry name" value="SUBTILISIN"/>
</dbReference>
<reference evidence="15" key="2">
    <citation type="submission" date="2021-01" db="UniProtKB">
        <authorList>
            <consortium name="EnsemblPlants"/>
        </authorList>
    </citation>
    <scope>IDENTIFICATION</scope>
</reference>
<evidence type="ECO:0000259" key="13">
    <source>
        <dbReference type="Pfam" id="PF05922"/>
    </source>
</evidence>
<dbReference type="Pfam" id="PF05922">
    <property type="entry name" value="Inhibitor_I9"/>
    <property type="match status" value="1"/>
</dbReference>
<evidence type="ECO:0000256" key="11">
    <source>
        <dbReference type="SAM" id="SignalP"/>
    </source>
</evidence>
<evidence type="ECO:0000256" key="3">
    <source>
        <dbReference type="ARBA" id="ARBA00022525"/>
    </source>
</evidence>
<dbReference type="KEGG" id="qlo:115995292"/>
<dbReference type="RefSeq" id="XP_030975658.1">
    <property type="nucleotide sequence ID" value="XM_031119798.1"/>
</dbReference>
<proteinExistence type="inferred from homology"/>
<evidence type="ECO:0000256" key="9">
    <source>
        <dbReference type="PIRSR" id="PIRSR615500-1"/>
    </source>
</evidence>
<evidence type="ECO:0000313" key="15">
    <source>
        <dbReference type="EnsemblPlants" id="QL06p041035:mrna:CDS:1"/>
    </source>
</evidence>
<feature type="active site" description="Charge relay system" evidence="9 10">
    <location>
        <position position="530"/>
    </location>
</feature>
<organism evidence="15 16">
    <name type="scientific">Quercus lobata</name>
    <name type="common">Valley oak</name>
    <dbReference type="NCBI Taxonomy" id="97700"/>
    <lineage>
        <taxon>Eukaryota</taxon>
        <taxon>Viridiplantae</taxon>
        <taxon>Streptophyta</taxon>
        <taxon>Embryophyta</taxon>
        <taxon>Tracheophyta</taxon>
        <taxon>Spermatophyta</taxon>
        <taxon>Magnoliopsida</taxon>
        <taxon>eudicotyledons</taxon>
        <taxon>Gunneridae</taxon>
        <taxon>Pentapetalae</taxon>
        <taxon>rosids</taxon>
        <taxon>fabids</taxon>
        <taxon>Fagales</taxon>
        <taxon>Fagaceae</taxon>
        <taxon>Quercus</taxon>
    </lineage>
</organism>
<evidence type="ECO:0000259" key="14">
    <source>
        <dbReference type="Pfam" id="PF17766"/>
    </source>
</evidence>
<keyword evidence="6 10" id="KW-0378">Hydrolase</keyword>
<dbReference type="CDD" id="cd04852">
    <property type="entry name" value="Peptidases_S8_3"/>
    <property type="match status" value="1"/>
</dbReference>
<dbReference type="InterPro" id="IPR015500">
    <property type="entry name" value="Peptidase_S8_subtilisin-rel"/>
</dbReference>
<dbReference type="InterPro" id="IPR010259">
    <property type="entry name" value="S8pro/Inhibitor_I9"/>
</dbReference>
<evidence type="ECO:0008006" key="17">
    <source>
        <dbReference type="Google" id="ProtNLM"/>
    </source>
</evidence>
<evidence type="ECO:0000256" key="10">
    <source>
        <dbReference type="PROSITE-ProRule" id="PRU01240"/>
    </source>
</evidence>
<keyword evidence="3" id="KW-0964">Secreted</keyword>
<dbReference type="Gene3D" id="3.40.50.200">
    <property type="entry name" value="Peptidase S8/S53 domain"/>
    <property type="match status" value="1"/>
</dbReference>
<evidence type="ECO:0000256" key="4">
    <source>
        <dbReference type="ARBA" id="ARBA00022670"/>
    </source>
</evidence>
<dbReference type="Gene3D" id="3.30.70.80">
    <property type="entry name" value="Peptidase S8 propeptide/proteinase inhibitor I9"/>
    <property type="match status" value="1"/>
</dbReference>